<reference evidence="1 2" key="2">
    <citation type="submission" date="2007-05" db="EMBL/GenBank/DDBJ databases">
        <title>Draft genome sequence of Bifidobacterium adolescentis (L2-32).</title>
        <authorList>
            <person name="Sudarsanam P."/>
            <person name="Ley R."/>
            <person name="Guruge J."/>
            <person name="Turnbaugh P.J."/>
            <person name="Mahowald M."/>
            <person name="Liep D."/>
            <person name="Gordon J."/>
        </authorList>
    </citation>
    <scope>NUCLEOTIDE SEQUENCE [LARGE SCALE GENOMIC DNA]</scope>
    <source>
        <strain evidence="1 2">L2-32</strain>
    </source>
</reference>
<reference evidence="1 2" key="1">
    <citation type="submission" date="2007-04" db="EMBL/GenBank/DDBJ databases">
        <authorList>
            <person name="Fulton L."/>
            <person name="Clifton S."/>
            <person name="Fulton B."/>
            <person name="Xu J."/>
            <person name="Minx P."/>
            <person name="Pepin K.H."/>
            <person name="Johnson M."/>
            <person name="Thiruvilangam P."/>
            <person name="Bhonagiri V."/>
            <person name="Nash W.E."/>
            <person name="Mardis E.R."/>
            <person name="Wilson R.K."/>
        </authorList>
    </citation>
    <scope>NUCLEOTIDE SEQUENCE [LARGE SCALE GENOMIC DNA]</scope>
    <source>
        <strain evidence="1 2">L2-32</strain>
    </source>
</reference>
<gene>
    <name evidence="1" type="ORF">BIFADO_02010</name>
</gene>
<dbReference type="Proteomes" id="UP000003773">
    <property type="component" value="Unassembled WGS sequence"/>
</dbReference>
<protein>
    <submittedName>
        <fullName evidence="1">Uncharacterized protein</fullName>
    </submittedName>
</protein>
<sequence>MVDTLTLRDDLKKTFGHDIDLVRKKYIAEPLSDRLAEI</sequence>
<dbReference type="EMBL" id="AAXD02000074">
    <property type="protein sequence ID" value="EDN81885.1"/>
    <property type="molecule type" value="Genomic_DNA"/>
</dbReference>
<accession>A7A820</accession>
<organism evidence="1 2">
    <name type="scientific">Bifidobacterium adolescentis L2-32</name>
    <dbReference type="NCBI Taxonomy" id="411481"/>
    <lineage>
        <taxon>Bacteria</taxon>
        <taxon>Bacillati</taxon>
        <taxon>Actinomycetota</taxon>
        <taxon>Actinomycetes</taxon>
        <taxon>Bifidobacteriales</taxon>
        <taxon>Bifidobacteriaceae</taxon>
        <taxon>Bifidobacterium</taxon>
    </lineage>
</organism>
<dbReference type="HOGENOM" id="CLU_3325061_0_0_11"/>
<name>A7A820_BIFAD</name>
<comment type="caution">
    <text evidence="1">The sequence shown here is derived from an EMBL/GenBank/DDBJ whole genome shotgun (WGS) entry which is preliminary data.</text>
</comment>
<evidence type="ECO:0000313" key="1">
    <source>
        <dbReference type="EMBL" id="EDN81885.1"/>
    </source>
</evidence>
<proteinExistence type="predicted"/>
<evidence type="ECO:0000313" key="2">
    <source>
        <dbReference type="Proteomes" id="UP000003773"/>
    </source>
</evidence>
<dbReference type="AlphaFoldDB" id="A7A820"/>